<protein>
    <submittedName>
        <fullName evidence="2">Uncharacterized protein</fullName>
    </submittedName>
</protein>
<proteinExistence type="predicted"/>
<comment type="caution">
    <text evidence="2">The sequence shown here is derived from an EMBL/GenBank/DDBJ whole genome shotgun (WGS) entry which is preliminary data.</text>
</comment>
<dbReference type="EMBL" id="JARQZJ010000124">
    <property type="protein sequence ID" value="KAK9890108.1"/>
    <property type="molecule type" value="Genomic_DNA"/>
</dbReference>
<feature type="compositionally biased region" description="Basic and acidic residues" evidence="1">
    <location>
        <begin position="121"/>
        <end position="138"/>
    </location>
</feature>
<dbReference type="Proteomes" id="UP001431783">
    <property type="component" value="Unassembled WGS sequence"/>
</dbReference>
<dbReference type="AlphaFoldDB" id="A0AAW1V4V6"/>
<reference evidence="2 3" key="1">
    <citation type="submission" date="2023-03" db="EMBL/GenBank/DDBJ databases">
        <title>Genome insight into feeding habits of ladybird beetles.</title>
        <authorList>
            <person name="Li H.-S."/>
            <person name="Huang Y.-H."/>
            <person name="Pang H."/>
        </authorList>
    </citation>
    <scope>NUCLEOTIDE SEQUENCE [LARGE SCALE GENOMIC DNA]</scope>
    <source>
        <strain evidence="2">SYSU_2023b</strain>
        <tissue evidence="2">Whole body</tissue>
    </source>
</reference>
<gene>
    <name evidence="2" type="ORF">WA026_008918</name>
</gene>
<name>A0AAW1V4V6_9CUCU</name>
<feature type="region of interest" description="Disordered" evidence="1">
    <location>
        <begin position="112"/>
        <end position="178"/>
    </location>
</feature>
<evidence type="ECO:0000313" key="3">
    <source>
        <dbReference type="Proteomes" id="UP001431783"/>
    </source>
</evidence>
<organism evidence="2 3">
    <name type="scientific">Henosepilachna vigintioctopunctata</name>
    <dbReference type="NCBI Taxonomy" id="420089"/>
    <lineage>
        <taxon>Eukaryota</taxon>
        <taxon>Metazoa</taxon>
        <taxon>Ecdysozoa</taxon>
        <taxon>Arthropoda</taxon>
        <taxon>Hexapoda</taxon>
        <taxon>Insecta</taxon>
        <taxon>Pterygota</taxon>
        <taxon>Neoptera</taxon>
        <taxon>Endopterygota</taxon>
        <taxon>Coleoptera</taxon>
        <taxon>Polyphaga</taxon>
        <taxon>Cucujiformia</taxon>
        <taxon>Coccinelloidea</taxon>
        <taxon>Coccinellidae</taxon>
        <taxon>Epilachninae</taxon>
        <taxon>Epilachnini</taxon>
        <taxon>Henosepilachna</taxon>
    </lineage>
</organism>
<sequence>MTQQLTTQNIDYNKYTLPTTNTLSELENKFDAKLRSLTLNFDKKISELRSQVVQSRQATKYRKVAGTAKLATIGTQQNNTSNDLLDKTLYETTLEKEQRQLMENIINLSEVDTNKTIGDPEVQKRSPENEGERTKNKSENINNGPSQINNRTSEPKNPNERASNACLRNKSIRGTGQGKNMIIKGVKQLSHTHICKLDPNLKEQDIIQH</sequence>
<evidence type="ECO:0000256" key="1">
    <source>
        <dbReference type="SAM" id="MobiDB-lite"/>
    </source>
</evidence>
<accession>A0AAW1V4V6</accession>
<evidence type="ECO:0000313" key="2">
    <source>
        <dbReference type="EMBL" id="KAK9890108.1"/>
    </source>
</evidence>
<keyword evidence="3" id="KW-1185">Reference proteome</keyword>
<feature type="non-terminal residue" evidence="2">
    <location>
        <position position="209"/>
    </location>
</feature>
<feature type="compositionally biased region" description="Polar residues" evidence="1">
    <location>
        <begin position="139"/>
        <end position="152"/>
    </location>
</feature>